<dbReference type="EMBL" id="QKVK01000001">
    <property type="protein sequence ID" value="PZF78795.1"/>
    <property type="molecule type" value="Genomic_DNA"/>
</dbReference>
<accession>A0A2W2AU59</accession>
<dbReference type="GO" id="GO:0016757">
    <property type="term" value="F:glycosyltransferase activity"/>
    <property type="evidence" value="ECO:0007669"/>
    <property type="project" value="UniProtKB-KW"/>
</dbReference>
<dbReference type="AlphaFoldDB" id="A0A2W2AU59"/>
<evidence type="ECO:0000313" key="4">
    <source>
        <dbReference type="EMBL" id="PZF78795.1"/>
    </source>
</evidence>
<evidence type="ECO:0000256" key="2">
    <source>
        <dbReference type="ARBA" id="ARBA00022679"/>
    </source>
</evidence>
<dbReference type="InterPro" id="IPR029044">
    <property type="entry name" value="Nucleotide-diphossugar_trans"/>
</dbReference>
<dbReference type="SUPFAM" id="SSF53448">
    <property type="entry name" value="Nucleotide-diphospho-sugar transferases"/>
    <property type="match status" value="1"/>
</dbReference>
<reference evidence="5" key="1">
    <citation type="submission" date="2018-06" db="EMBL/GenBank/DDBJ databases">
        <title>Aestuariibacter litoralis strain KCTC 52945T.</title>
        <authorList>
            <person name="Li X."/>
            <person name="Salam N."/>
            <person name="Li J.-L."/>
            <person name="Chen Y.-M."/>
            <person name="Yang Z.-W."/>
            <person name="Zhang L.-Y."/>
            <person name="Han M.-X."/>
            <person name="Xiao M."/>
            <person name="Li W.-J."/>
        </authorList>
    </citation>
    <scope>NUCLEOTIDE SEQUENCE [LARGE SCALE GENOMIC DNA]</scope>
    <source>
        <strain evidence="5">KCTC 52945</strain>
    </source>
</reference>
<evidence type="ECO:0000313" key="5">
    <source>
        <dbReference type="Proteomes" id="UP000248795"/>
    </source>
</evidence>
<dbReference type="PANTHER" id="PTHR13778:SF47">
    <property type="entry name" value="LIPOPOLYSACCHARIDE 1,3-GALACTOSYLTRANSFERASE"/>
    <property type="match status" value="1"/>
</dbReference>
<keyword evidence="1" id="KW-0328">Glycosyltransferase</keyword>
<keyword evidence="5" id="KW-1185">Reference proteome</keyword>
<gene>
    <name evidence="4" type="ORF">DK847_03085</name>
</gene>
<name>A0A2W2AU59_9HYPH</name>
<dbReference type="PANTHER" id="PTHR13778">
    <property type="entry name" value="GLYCOSYLTRANSFERASE 8 DOMAIN-CONTAINING PROTEIN"/>
    <property type="match status" value="1"/>
</dbReference>
<organism evidence="4 5">
    <name type="scientific">Aestuariivirga litoralis</name>
    <dbReference type="NCBI Taxonomy" id="2650924"/>
    <lineage>
        <taxon>Bacteria</taxon>
        <taxon>Pseudomonadati</taxon>
        <taxon>Pseudomonadota</taxon>
        <taxon>Alphaproteobacteria</taxon>
        <taxon>Hyphomicrobiales</taxon>
        <taxon>Aestuariivirgaceae</taxon>
        <taxon>Aestuariivirga</taxon>
    </lineage>
</organism>
<keyword evidence="2" id="KW-0808">Transferase</keyword>
<dbReference type="InterPro" id="IPR002495">
    <property type="entry name" value="Glyco_trans_8"/>
</dbReference>
<dbReference type="GO" id="GO:0046872">
    <property type="term" value="F:metal ion binding"/>
    <property type="evidence" value="ECO:0007669"/>
    <property type="project" value="UniProtKB-KW"/>
</dbReference>
<evidence type="ECO:0000256" key="3">
    <source>
        <dbReference type="ARBA" id="ARBA00022723"/>
    </source>
</evidence>
<dbReference type="RefSeq" id="WP_111196123.1">
    <property type="nucleotide sequence ID" value="NZ_QKVK01000001.1"/>
</dbReference>
<protein>
    <recommendedName>
        <fullName evidence="6">Glycosyltransferase family 8 protein</fullName>
    </recommendedName>
</protein>
<dbReference type="Proteomes" id="UP000248795">
    <property type="component" value="Unassembled WGS sequence"/>
</dbReference>
<keyword evidence="3" id="KW-0479">Metal-binding</keyword>
<evidence type="ECO:0008006" key="6">
    <source>
        <dbReference type="Google" id="ProtNLM"/>
    </source>
</evidence>
<dbReference type="Pfam" id="PF01501">
    <property type="entry name" value="Glyco_transf_8"/>
    <property type="match status" value="1"/>
</dbReference>
<dbReference type="InterPro" id="IPR050748">
    <property type="entry name" value="Glycosyltrans_8_dom-fam"/>
</dbReference>
<comment type="caution">
    <text evidence="4">The sequence shown here is derived from an EMBL/GenBank/DDBJ whole genome shotgun (WGS) entry which is preliminary data.</text>
</comment>
<sequence length="326" mass="36272">MISGDDQIWPLAGVGAVRYTASISVVAIEAGGRVVSPGSGSELHVAFCGDADVEVGLFAAARSLLNHSSRPVTLHILTDLRSGISRQRFTAAFGKRAEIRHYDVDTRLFEGWCPLVGNRFAYSKLLIPDLIGADRILYLDTDTITDTDVWELWNTPMAQAPLAAVKEARIGDSIEGRFLIGTGVAADANYYNAGVLLFNAAAWRRQGLTERALRFAASHAESLRTADQTVFNALLWRDILELDPRFNVRLWPTSDLSGIERGRSILHFSGGLKPWDPLSSRLHSGFPVWSAYHDEDRAARMSAPRRAVRCARLWRYYWTAIKARWT</sequence>
<evidence type="ECO:0000256" key="1">
    <source>
        <dbReference type="ARBA" id="ARBA00022676"/>
    </source>
</evidence>
<dbReference type="Gene3D" id="3.90.550.10">
    <property type="entry name" value="Spore Coat Polysaccharide Biosynthesis Protein SpsA, Chain A"/>
    <property type="match status" value="1"/>
</dbReference>
<proteinExistence type="predicted"/>